<comment type="subcellular location">
    <subcellularLocation>
        <location evidence="1">Cell membrane</location>
        <topology evidence="1">Multi-pass membrane protein</topology>
    </subcellularLocation>
</comment>
<dbReference type="InterPro" id="IPR050445">
    <property type="entry name" value="Bact_polysacc_biosynth/exp"/>
</dbReference>
<dbReference type="EMBL" id="JBHSJJ010000007">
    <property type="protein sequence ID" value="MFC4872851.1"/>
    <property type="molecule type" value="Genomic_DNA"/>
</dbReference>
<keyword evidence="6" id="KW-0175">Coiled coil</keyword>
<evidence type="ECO:0000256" key="3">
    <source>
        <dbReference type="ARBA" id="ARBA00022692"/>
    </source>
</evidence>
<proteinExistence type="predicted"/>
<name>A0ABV9T2D6_9BACT</name>
<evidence type="ECO:0000256" key="2">
    <source>
        <dbReference type="ARBA" id="ARBA00022475"/>
    </source>
</evidence>
<accession>A0ABV9T2D6</accession>
<feature type="transmembrane region" description="Helical" evidence="7">
    <location>
        <begin position="31"/>
        <end position="50"/>
    </location>
</feature>
<feature type="transmembrane region" description="Helical" evidence="7">
    <location>
        <begin position="334"/>
        <end position="359"/>
    </location>
</feature>
<evidence type="ECO:0000256" key="4">
    <source>
        <dbReference type="ARBA" id="ARBA00022989"/>
    </source>
</evidence>
<evidence type="ECO:0000313" key="9">
    <source>
        <dbReference type="EMBL" id="MFC4872851.1"/>
    </source>
</evidence>
<feature type="domain" description="Polysaccharide chain length determinant N-terminal" evidence="8">
    <location>
        <begin position="15"/>
        <end position="79"/>
    </location>
</feature>
<evidence type="ECO:0000256" key="5">
    <source>
        <dbReference type="ARBA" id="ARBA00023136"/>
    </source>
</evidence>
<dbReference type="RefSeq" id="WP_377065430.1">
    <property type="nucleotide sequence ID" value="NZ_JBHSJJ010000007.1"/>
</dbReference>
<dbReference type="PANTHER" id="PTHR32309:SF31">
    <property type="entry name" value="CAPSULAR EXOPOLYSACCHARIDE FAMILY"/>
    <property type="match status" value="1"/>
</dbReference>
<keyword evidence="5 7" id="KW-0472">Membrane</keyword>
<evidence type="ECO:0000259" key="8">
    <source>
        <dbReference type="Pfam" id="PF02706"/>
    </source>
</evidence>
<evidence type="ECO:0000256" key="1">
    <source>
        <dbReference type="ARBA" id="ARBA00004651"/>
    </source>
</evidence>
<comment type="caution">
    <text evidence="9">The sequence shown here is derived from an EMBL/GenBank/DDBJ whole genome shotgun (WGS) entry which is preliminary data.</text>
</comment>
<evidence type="ECO:0000256" key="6">
    <source>
        <dbReference type="SAM" id="Coils"/>
    </source>
</evidence>
<organism evidence="9 10">
    <name type="scientific">Negadavirga shengliensis</name>
    <dbReference type="NCBI Taxonomy" id="1389218"/>
    <lineage>
        <taxon>Bacteria</taxon>
        <taxon>Pseudomonadati</taxon>
        <taxon>Bacteroidota</taxon>
        <taxon>Cytophagia</taxon>
        <taxon>Cytophagales</taxon>
        <taxon>Cyclobacteriaceae</taxon>
        <taxon>Negadavirga</taxon>
    </lineage>
</organism>
<dbReference type="Pfam" id="PF02706">
    <property type="entry name" value="Wzz"/>
    <property type="match status" value="1"/>
</dbReference>
<keyword evidence="10" id="KW-1185">Reference proteome</keyword>
<dbReference type="InterPro" id="IPR003856">
    <property type="entry name" value="LPS_length_determ_N"/>
</dbReference>
<keyword evidence="2" id="KW-1003">Cell membrane</keyword>
<sequence length="368" mass="43004">MLELKKVLSYVKNQDSLDLNILFFMLWKLKLYFSIVIVLILLVGIVVFFVQNKEYESTSEILLESSPRGSFGQLGNLANMAGLNLPVQNDNNLQIDPDLYEKIILSHSFIFELTRFKFFSKMFEREVSLEEFFILEKNNGSLPESFSKNLELESSTADPNIFDILDDLEENELREYNSYQSYAINQIKSRIAIKVENQLLTFTVKMPEPEIAARLNIVILNKLKDFLIAYKTEKMSRNVQFIEERKLEAEKKYKDAQKNLAQFRDQNQGVISQTVRTNEENLQSEVNLSFNILTALSQNFEQSQIQLKKETPVFFYIENPVVSKRHSEPKFVRYFFIYLGLGIILNGIILFGIIIYIYLNKLTFRYGK</sequence>
<keyword evidence="4 7" id="KW-1133">Transmembrane helix</keyword>
<feature type="coiled-coil region" evidence="6">
    <location>
        <begin position="232"/>
        <end position="273"/>
    </location>
</feature>
<gene>
    <name evidence="9" type="ORF">ACFPFU_14235</name>
</gene>
<reference evidence="10" key="1">
    <citation type="journal article" date="2019" name="Int. J. Syst. Evol. Microbiol.">
        <title>The Global Catalogue of Microorganisms (GCM) 10K type strain sequencing project: providing services to taxonomists for standard genome sequencing and annotation.</title>
        <authorList>
            <consortium name="The Broad Institute Genomics Platform"/>
            <consortium name="The Broad Institute Genome Sequencing Center for Infectious Disease"/>
            <person name="Wu L."/>
            <person name="Ma J."/>
        </authorList>
    </citation>
    <scope>NUCLEOTIDE SEQUENCE [LARGE SCALE GENOMIC DNA]</scope>
    <source>
        <strain evidence="10">CGMCC 4.7466</strain>
    </source>
</reference>
<keyword evidence="3 7" id="KW-0812">Transmembrane</keyword>
<evidence type="ECO:0000313" key="10">
    <source>
        <dbReference type="Proteomes" id="UP001595818"/>
    </source>
</evidence>
<protein>
    <submittedName>
        <fullName evidence="9">Wzz/FepE/Etk N-terminal domain-containing protein</fullName>
    </submittedName>
</protein>
<dbReference type="PANTHER" id="PTHR32309">
    <property type="entry name" value="TYROSINE-PROTEIN KINASE"/>
    <property type="match status" value="1"/>
</dbReference>
<evidence type="ECO:0000256" key="7">
    <source>
        <dbReference type="SAM" id="Phobius"/>
    </source>
</evidence>
<dbReference type="Proteomes" id="UP001595818">
    <property type="component" value="Unassembled WGS sequence"/>
</dbReference>